<dbReference type="Gene3D" id="3.90.190.10">
    <property type="entry name" value="Protein tyrosine phosphatase superfamily"/>
    <property type="match status" value="1"/>
</dbReference>
<dbReference type="PANTHER" id="PTHR47550:SF1">
    <property type="entry name" value="DUAL SPECIFICITY PROTEIN PHOSPHATASE PPS1"/>
    <property type="match status" value="1"/>
</dbReference>
<dbReference type="Pfam" id="PF00782">
    <property type="entry name" value="DSPc"/>
    <property type="match status" value="1"/>
</dbReference>
<accession>A0A0J9XE85</accession>
<dbReference type="InterPro" id="IPR020422">
    <property type="entry name" value="TYR_PHOSPHATASE_DUAL_dom"/>
</dbReference>
<evidence type="ECO:0000313" key="7">
    <source>
        <dbReference type="Proteomes" id="UP000242525"/>
    </source>
</evidence>
<reference evidence="6" key="1">
    <citation type="submission" date="2014-03" db="EMBL/GenBank/DDBJ databases">
        <authorList>
            <person name="Casaregola S."/>
        </authorList>
    </citation>
    <scope>NUCLEOTIDE SEQUENCE [LARGE SCALE GENOMIC DNA]</scope>
    <source>
        <strain evidence="6">CLIB 918</strain>
    </source>
</reference>
<feature type="compositionally biased region" description="Basic and acidic residues" evidence="3">
    <location>
        <begin position="144"/>
        <end position="153"/>
    </location>
</feature>
<keyword evidence="7" id="KW-1185">Reference proteome</keyword>
<name>A0A0J9XE85_GEOCN</name>
<dbReference type="SUPFAM" id="SSF52799">
    <property type="entry name" value="(Phosphotyrosine protein) phosphatases II"/>
    <property type="match status" value="1"/>
</dbReference>
<feature type="region of interest" description="Disordered" evidence="3">
    <location>
        <begin position="144"/>
        <end position="169"/>
    </location>
</feature>
<sequence length="693" mass="78713">METELMYLSPSPSLSIISDNDGSYTPNKIIHEINHDEFAAMVKRYYQTPLPPSDVVFPWLHGIRESNVTQRIYFSEKRREHSRKYYSSNVQDQPKISFTKDDLIDVPKTPDLNGLVIVKVYEEEPDIVDCDFTLRNSISPHEILEHKPQDNHNHTKPYAKKRNTSLSLDPNDFLPQFKDVDPRSGYSIRNLHIQIAKWATLSDVVLYSVGTPKGNSKLLQFASLISNAQKAHYRRSLANPGLSAAKPVNYSLAKKTFVVSVTSDRIRQFFANQPQLFTTPPSQKPHELPDQLDLLAVEDACIETVSAARIVGANGNENLPESTRAATGVVKFGNSGDAIDKSAYRCLIDCRNVAVGPFTISRIDQLIRSIQRDDDAQDQIKIFFALNSWDPFIFINLCKFMYLHSQRGRGDTLVFSSRLPCEDAVLLPLVYIMYSKGLALKDAILDYMKSCQRPMPNILHRHKMLLTELDNLIPKYSPVIPGNEHRHHHGVDYDLDYKYGELKDEGESWLFSKSGFPSPIYEDVYLGSVDHANNFELLRHMGINRVLSIGYKVDGKNPYIDEHLEIEDVLDDGADSIFPHLDKCVEFLRKGHAAGGKTLVHCQVGSSRSAVVCMAYALVRMLDENKGKEASATTKASVVNAYMHVRVRRADVVVQPNLRFLYELFNFSESKGIERDIDWPIFCHQIYLLNCRL</sequence>
<proteinExistence type="predicted"/>
<dbReference type="InterPro" id="IPR000387">
    <property type="entry name" value="Tyr_Pase_dom"/>
</dbReference>
<feature type="domain" description="Tyrosine-protein phosphatase" evidence="4">
    <location>
        <begin position="516"/>
        <end position="673"/>
    </location>
</feature>
<dbReference type="EMBL" id="CCBN010000012">
    <property type="protein sequence ID" value="CDO55803.1"/>
    <property type="molecule type" value="Genomic_DNA"/>
</dbReference>
<evidence type="ECO:0000259" key="5">
    <source>
        <dbReference type="PROSITE" id="PS50056"/>
    </source>
</evidence>
<dbReference type="InterPro" id="IPR016130">
    <property type="entry name" value="Tyr_Pase_AS"/>
</dbReference>
<dbReference type="STRING" id="1173061.A0A0J9XE85"/>
<dbReference type="AlphaFoldDB" id="A0A0J9XE85"/>
<comment type="caution">
    <text evidence="6">The sequence shown here is derived from an EMBL/GenBank/DDBJ whole genome shotgun (WGS) entry which is preliminary data.</text>
</comment>
<dbReference type="Proteomes" id="UP000242525">
    <property type="component" value="Unassembled WGS sequence"/>
</dbReference>
<evidence type="ECO:0000259" key="4">
    <source>
        <dbReference type="PROSITE" id="PS50054"/>
    </source>
</evidence>
<evidence type="ECO:0000256" key="2">
    <source>
        <dbReference type="ARBA" id="ARBA00022912"/>
    </source>
</evidence>
<dbReference type="GO" id="GO:0008138">
    <property type="term" value="F:protein tyrosine/serine/threonine phosphatase activity"/>
    <property type="evidence" value="ECO:0007669"/>
    <property type="project" value="TreeGrafter"/>
</dbReference>
<dbReference type="PANTHER" id="PTHR47550">
    <property type="entry name" value="DUAL SPECIFICITY PROTEIN PHOSPHATASE PPS1"/>
    <property type="match status" value="1"/>
</dbReference>
<evidence type="ECO:0000256" key="1">
    <source>
        <dbReference type="ARBA" id="ARBA00022801"/>
    </source>
</evidence>
<dbReference type="SMART" id="SM00195">
    <property type="entry name" value="DSPc"/>
    <property type="match status" value="1"/>
</dbReference>
<dbReference type="PROSITE" id="PS50056">
    <property type="entry name" value="TYR_PHOSPHATASE_2"/>
    <property type="match status" value="1"/>
</dbReference>
<organism evidence="6 7">
    <name type="scientific">Geotrichum candidum</name>
    <name type="common">Oospora lactis</name>
    <name type="synonym">Dipodascus geotrichum</name>
    <dbReference type="NCBI Taxonomy" id="1173061"/>
    <lineage>
        <taxon>Eukaryota</taxon>
        <taxon>Fungi</taxon>
        <taxon>Dikarya</taxon>
        <taxon>Ascomycota</taxon>
        <taxon>Saccharomycotina</taxon>
        <taxon>Dipodascomycetes</taxon>
        <taxon>Dipodascales</taxon>
        <taxon>Dipodascaceae</taxon>
        <taxon>Geotrichum</taxon>
    </lineage>
</organism>
<dbReference type="InterPro" id="IPR029021">
    <property type="entry name" value="Prot-tyrosine_phosphatase-like"/>
</dbReference>
<dbReference type="GO" id="GO:0033260">
    <property type="term" value="P:nuclear DNA replication"/>
    <property type="evidence" value="ECO:0007669"/>
    <property type="project" value="TreeGrafter"/>
</dbReference>
<feature type="compositionally biased region" description="Basic residues" evidence="3">
    <location>
        <begin position="154"/>
        <end position="163"/>
    </location>
</feature>
<dbReference type="InterPro" id="IPR000340">
    <property type="entry name" value="Dual-sp_phosphatase_cat-dom"/>
</dbReference>
<dbReference type="GO" id="GO:0005634">
    <property type="term" value="C:nucleus"/>
    <property type="evidence" value="ECO:0007669"/>
    <property type="project" value="GOC"/>
</dbReference>
<dbReference type="PROSITE" id="PS00383">
    <property type="entry name" value="TYR_PHOSPHATASE_1"/>
    <property type="match status" value="1"/>
</dbReference>
<dbReference type="PROSITE" id="PS50054">
    <property type="entry name" value="TYR_PHOSPHATASE_DUAL"/>
    <property type="match status" value="1"/>
</dbReference>
<evidence type="ECO:0000313" key="6">
    <source>
        <dbReference type="EMBL" id="CDO55803.1"/>
    </source>
</evidence>
<keyword evidence="2" id="KW-0904">Protein phosphatase</keyword>
<evidence type="ECO:0000256" key="3">
    <source>
        <dbReference type="SAM" id="MobiDB-lite"/>
    </source>
</evidence>
<gene>
    <name evidence="6" type="ORF">BN980_GECA12s02606g</name>
</gene>
<dbReference type="InterPro" id="IPR053239">
    <property type="entry name" value="Dual_spec_PTase"/>
</dbReference>
<protein>
    <submittedName>
        <fullName evidence="6">Similar to Saccharomyces cerevisiae YBR276C PPS1 Protein phosphatase with specificity for serine, threonine,and tyrosine residues</fullName>
    </submittedName>
</protein>
<feature type="domain" description="Tyrosine specific protein phosphatases" evidence="5">
    <location>
        <begin position="579"/>
        <end position="660"/>
    </location>
</feature>
<keyword evidence="1" id="KW-0378">Hydrolase</keyword>
<dbReference type="OrthoDB" id="273181at2759"/>